<dbReference type="EMBL" id="QGKY02000164">
    <property type="protein sequence ID" value="KAF2595293.1"/>
    <property type="molecule type" value="Genomic_DNA"/>
</dbReference>
<name>A0A3N6SUY5_BRACR</name>
<accession>A0A3N6SUY5</accession>
<dbReference type="AlphaFoldDB" id="A0A3N6SUY5"/>
<gene>
    <name evidence="1" type="ORF">F2Q70_00042486</name>
</gene>
<evidence type="ECO:0000313" key="1">
    <source>
        <dbReference type="EMBL" id="KAF2595293.1"/>
    </source>
</evidence>
<organism evidence="1">
    <name type="scientific">Brassica cretica</name>
    <name type="common">Mustard</name>
    <dbReference type="NCBI Taxonomy" id="69181"/>
    <lineage>
        <taxon>Eukaryota</taxon>
        <taxon>Viridiplantae</taxon>
        <taxon>Streptophyta</taxon>
        <taxon>Embryophyta</taxon>
        <taxon>Tracheophyta</taxon>
        <taxon>Spermatophyta</taxon>
        <taxon>Magnoliopsida</taxon>
        <taxon>eudicotyledons</taxon>
        <taxon>Gunneridae</taxon>
        <taxon>Pentapetalae</taxon>
        <taxon>rosids</taxon>
        <taxon>malvids</taxon>
        <taxon>Brassicales</taxon>
        <taxon>Brassicaceae</taxon>
        <taxon>Brassiceae</taxon>
        <taxon>Brassica</taxon>
    </lineage>
</organism>
<proteinExistence type="predicted"/>
<protein>
    <submittedName>
        <fullName evidence="1">Uncharacterized protein</fullName>
    </submittedName>
</protein>
<sequence>MILVRGDPFSSTRLFLLLGLDTVFGVILFFNGATGLAVSEILSPKGLPCLSSLSEKRRGCTGPAVPSVVAFSTGCLVKGICSSSLCAWDESVLLLSGVSSCILLGDSAADGSLRGQSGLRCERR</sequence>
<comment type="caution">
    <text evidence="1">The sequence shown here is derived from an EMBL/GenBank/DDBJ whole genome shotgun (WGS) entry which is preliminary data.</text>
</comment>
<reference evidence="1" key="1">
    <citation type="submission" date="2019-12" db="EMBL/GenBank/DDBJ databases">
        <title>Genome sequencing and annotation of Brassica cretica.</title>
        <authorList>
            <person name="Studholme D.J."/>
            <person name="Sarris P.F."/>
        </authorList>
    </citation>
    <scope>NUCLEOTIDE SEQUENCE</scope>
    <source>
        <strain evidence="1">PFS-102/07</strain>
        <tissue evidence="1">Leaf</tissue>
    </source>
</reference>